<dbReference type="EMBL" id="BSOS01000008">
    <property type="protein sequence ID" value="GLR66033.1"/>
    <property type="molecule type" value="Genomic_DNA"/>
</dbReference>
<proteinExistence type="predicted"/>
<evidence type="ECO:0008006" key="3">
    <source>
        <dbReference type="Google" id="ProtNLM"/>
    </source>
</evidence>
<reference evidence="2" key="1">
    <citation type="journal article" date="2019" name="Int. J. Syst. Evol. Microbiol.">
        <title>The Global Catalogue of Microorganisms (GCM) 10K type strain sequencing project: providing services to taxonomists for standard genome sequencing and annotation.</title>
        <authorList>
            <consortium name="The Broad Institute Genomics Platform"/>
            <consortium name="The Broad Institute Genome Sequencing Center for Infectious Disease"/>
            <person name="Wu L."/>
            <person name="Ma J."/>
        </authorList>
    </citation>
    <scope>NUCLEOTIDE SEQUENCE [LARGE SCALE GENOMIC DNA]</scope>
    <source>
        <strain evidence="2">NBRC 112502</strain>
    </source>
</reference>
<protein>
    <recommendedName>
        <fullName evidence="3">Transposase</fullName>
    </recommendedName>
</protein>
<accession>A0ABQ6A765</accession>
<evidence type="ECO:0000313" key="1">
    <source>
        <dbReference type="EMBL" id="GLR66033.1"/>
    </source>
</evidence>
<organism evidence="1 2">
    <name type="scientific">Acidocella aquatica</name>
    <dbReference type="NCBI Taxonomy" id="1922313"/>
    <lineage>
        <taxon>Bacteria</taxon>
        <taxon>Pseudomonadati</taxon>
        <taxon>Pseudomonadota</taxon>
        <taxon>Alphaproteobacteria</taxon>
        <taxon>Acetobacterales</taxon>
        <taxon>Acidocellaceae</taxon>
        <taxon>Acidocella</taxon>
    </lineage>
</organism>
<dbReference type="PANTHER" id="PTHR33055">
    <property type="entry name" value="TRANSPOSASE FOR INSERTION SEQUENCE ELEMENT IS1111A"/>
    <property type="match status" value="1"/>
</dbReference>
<comment type="caution">
    <text evidence="1">The sequence shown here is derived from an EMBL/GenBank/DDBJ whole genome shotgun (WGS) entry which is preliminary data.</text>
</comment>
<keyword evidence="2" id="KW-1185">Reference proteome</keyword>
<evidence type="ECO:0000313" key="2">
    <source>
        <dbReference type="Proteomes" id="UP001156641"/>
    </source>
</evidence>
<dbReference type="InterPro" id="IPR047650">
    <property type="entry name" value="Transpos_IS110"/>
</dbReference>
<gene>
    <name evidence="1" type="ORF">GCM10010909_07110</name>
</gene>
<dbReference type="Proteomes" id="UP001156641">
    <property type="component" value="Unassembled WGS sequence"/>
</dbReference>
<sequence length="117" mass="13129">MDEIVTIGLDLAKNVFQVHGVAADGRVVVRRQLRRSDVLTFFKKIPACLVGLEACGSAHYWAREIAALGHTVKMMPPAYVKPYVKLWRGEHNLTKGFTYCGGINFTRWPMAPSTRPQ</sequence>
<name>A0ABQ6A765_9PROT</name>
<dbReference type="PANTHER" id="PTHR33055:SF3">
    <property type="entry name" value="PUTATIVE TRANSPOSASE FOR IS117-RELATED"/>
    <property type="match status" value="1"/>
</dbReference>